<evidence type="ECO:0000256" key="2">
    <source>
        <dbReference type="SAM" id="MobiDB-lite"/>
    </source>
</evidence>
<dbReference type="InterPro" id="IPR036779">
    <property type="entry name" value="LysM_dom_sf"/>
</dbReference>
<dbReference type="CDD" id="cd00118">
    <property type="entry name" value="LysM"/>
    <property type="match status" value="1"/>
</dbReference>
<sequence>MTPTLPQWNGGTAFQPINTSHTPMVGYGVYSPEYLQQLELNSEPPVYGPTVPESFDSPSFEPLNFDPLNRNDVFLPVDNVAEQEPVIDEESAEQAQGLADEIAEGKGLDLVGDDELSREDVVERLEAGGYEVESAEWGLAGDNVTRTTITDPGTGETIHEYYDHDTDRYWIEVTGEDGETLSQSPVRDDEGRKVTVSEDEESGERATRLEDDLGDGSVVEITELTGSDVVTITTTDSDGNSETVVVAEDGTRTTLDPEQDTSRGGVDGIVDGVANGQSIEEIAEEQGLTREQVIAQLAAAGFEVDSGVEGQGPNYTDITRITESGSGDLVVSHETGPDGTQTSRVIDNDGNETRRTENTDGSTTNVLIESDGRVTETVVDTDGKTTTTVTYEQNGVTVEEVTIDDGKTTTMIIDDDGNRTELDPEQDTSREGIDEIAEAVSEGKSIDSIAEEMGLDPAQIIAQLAAAGFEVSEYTEPDDSVTRRIVDADSGEEIARYRFTMGEVTQSTFFVDAQGNEVQRTEYRNGRSIETVVEANGRRTVTSESADGEKTVSVTHNGYTVTTPPEGDITVRHDEKGMEVDVERGTYMASLIDTLLEIDPDSDDADEAKASEIVMEVVESLIAGEAVEDQQAAINEKQEELATAMDAYGKGFLPSTNVSVENPYGDPPPGQAPSGGEWVPMYDKWHDPEVAKAMAALNVLLVQQMEANDKGLYHQEQQDVYALDPEYEDAIERAGEILDEALAPHGRRWVRPEPEGSLEEAEERLREAESRLEEAGEAKREYQEAERLLGEAITTQDNMPFYPDGTVPVISEAGSGYNYSAEVEKGKEAQAEVDALFSKADFNHRHGDSLLADYVVDMLEQHSDATDSESEISVELEKARDSQEEASRRLELSQAYLNYYNSVYESAEFTVEIEDIKSRLLAEYNEDNPHLFEEGRKHKTLGGTYLGEFTVQELDYRDGQVWVVNHFDTGKTTEQQLTVDPDDSREWNEDYRQRPLNVEWHELNSGVDMSENICRVETPAASVTNLEVAHARLYGTLGNQLGLDIENVDDIISELEDEEQSFIEVFGEGEEVPPEDLLKPGEEPITVPIGEGEIKISLSSSEDYDQGGLEILAERDEWVGVKVEVNWVWVHADQAITMLALKEANNHRDALEEAQSNMRSLEEWYRHRASQPVDLFEERESPEQEARMQFSYLVESTDRALEDIYNPRFRSMLENENVSRFQRMENEDNLRSVVKSWLNVDPSSSEGKDVVDSVVDEIYSQGGESPEVKVVPFFYVDNQVGMVESALFSVKKEDGELRYVDASGKNFSDLEDFQNHNRQFDQNGLIVAPEGLDLKEENGNISLDVVQARNVSTAEKIVDPLIGIGTGIASVGMMIPTPLAPVFAGATLLGTSYLGGRAIQNQVDHIKRGGEWGEKESWMNMGMIATTFLPIGSGMSRAAGFARFGDDISIGRAFFATMGMSRPGATTAKLTDYMHSASGWNLAGRMMDGAAIGTGMPVMAVSVHDLVVYGDQMSDLQKADAIIGLGTGFAGTVTGAYGVVVTRPTHSKPSPHNMVNPRTSAATPSVAGKPGASGTSSTFVSSRISDLRPVEIKALTDAEVGSIAPEHLSQMTPGRTTAFTRDQVALFSKEKIGALTDAQVKKLTLDQIRGLSTDQMSYFSRDQLAVMRPKQIAAMSGDQVGALSASQLRVLSDVQLQAVSTDALVQIKGNRLMWLLPEQVTSLTPSQVSALTTRQIASLTPGQVAAMDQSQVSALSSQQWRAFNPNQLRRLDSELLQLASPGALDRAGRPGTITHALDAEGSFVKLHGSVRISEQGILLQAAAPQHSKDHVTCMLVIERDALVPLLNAEAAGTIPSDARIRVQARVYVPPVTRTPMETAATGLLTTSMALGAGVGYTGWVPAQAGAFLVRGASIATRSLLPNHTAVNTKLGRILRGVEAVTFSINLPQSYISTVEGNGVVASGSFAFANSFYMSKGYMEAITGRPFMPHVDDIGSPFYILGSNDIALASFGDVVTRDGTMVSYIDALSGGMFIYGTAAGWVQAPGYQAKGQGIPGTPEINHPQVALYESTTASSPESGASDKPKAKRDYTTAITFGGGLGLFSLSTVLADMEKNKKDDGQASIPEKYGEPRPQWVVQPPDNPSPTFPSSSSSDQMPLVMVEGGGGVLQDAGNFRSYDVTPVEEGAVGGRFNPYLVNVHEVVVVQKGQTLGGIARHYGYDVREVVELNMNHIPEPGLIAPGDHVYLPRMKVS</sequence>
<keyword evidence="5" id="KW-1185">Reference proteome</keyword>
<dbReference type="Gene3D" id="3.10.350.10">
    <property type="entry name" value="LysM domain"/>
    <property type="match status" value="1"/>
</dbReference>
<proteinExistence type="predicted"/>
<comment type="caution">
    <text evidence="4">The sequence shown here is derived from an EMBL/GenBank/DDBJ whole genome shotgun (WGS) entry which is preliminary data.</text>
</comment>
<name>A0ABS6ZPD3_9GAMM</name>
<organism evidence="4 5">
    <name type="scientific">Billgrantia antri</name>
    <dbReference type="NCBI Taxonomy" id="2846777"/>
    <lineage>
        <taxon>Bacteria</taxon>
        <taxon>Pseudomonadati</taxon>
        <taxon>Pseudomonadota</taxon>
        <taxon>Gammaproteobacteria</taxon>
        <taxon>Oceanospirillales</taxon>
        <taxon>Halomonadaceae</taxon>
        <taxon>Billgrantia</taxon>
    </lineage>
</organism>
<dbReference type="Pfam" id="PF01476">
    <property type="entry name" value="LysM"/>
    <property type="match status" value="1"/>
</dbReference>
<gene>
    <name evidence="4" type="ORF">KPL81_06360</name>
</gene>
<reference evidence="4 5" key="1">
    <citation type="submission" date="2021-07" db="EMBL/GenBank/DDBJ databases">
        <authorList>
            <person name="So Y."/>
        </authorList>
    </citation>
    <scope>NUCLEOTIDE SEQUENCE [LARGE SCALE GENOMIC DNA]</scope>
    <source>
        <strain evidence="4 5">Y3S6</strain>
    </source>
</reference>
<dbReference type="RefSeq" id="WP_219791131.1">
    <property type="nucleotide sequence ID" value="NZ_JAHYCA010000002.1"/>
</dbReference>
<feature type="coiled-coil region" evidence="1">
    <location>
        <begin position="758"/>
        <end position="795"/>
    </location>
</feature>
<feature type="region of interest" description="Disordered" evidence="2">
    <location>
        <begin position="176"/>
        <end position="208"/>
    </location>
</feature>
<accession>A0ABS6ZPD3</accession>
<feature type="region of interest" description="Disordered" evidence="2">
    <location>
        <begin position="2115"/>
        <end position="2154"/>
    </location>
</feature>
<evidence type="ECO:0000259" key="3">
    <source>
        <dbReference type="PROSITE" id="PS51782"/>
    </source>
</evidence>
<dbReference type="Gene3D" id="3.90.930.1">
    <property type="match status" value="1"/>
</dbReference>
<feature type="region of interest" description="Disordered" evidence="2">
    <location>
        <begin position="1544"/>
        <end position="1580"/>
    </location>
</feature>
<keyword evidence="1" id="KW-0175">Coiled coil</keyword>
<evidence type="ECO:0000313" key="5">
    <source>
        <dbReference type="Proteomes" id="UP000769617"/>
    </source>
</evidence>
<evidence type="ECO:0000256" key="1">
    <source>
        <dbReference type="SAM" id="Coils"/>
    </source>
</evidence>
<dbReference type="PROSITE" id="PS51782">
    <property type="entry name" value="LYSM"/>
    <property type="match status" value="1"/>
</dbReference>
<dbReference type="InterPro" id="IPR018392">
    <property type="entry name" value="LysM"/>
</dbReference>
<dbReference type="Gene3D" id="3.80.10.10">
    <property type="entry name" value="Ribonuclease Inhibitor"/>
    <property type="match status" value="1"/>
</dbReference>
<dbReference type="SMART" id="SM00257">
    <property type="entry name" value="LysM"/>
    <property type="match status" value="1"/>
</dbReference>
<dbReference type="Proteomes" id="UP000769617">
    <property type="component" value="Unassembled WGS sequence"/>
</dbReference>
<feature type="compositionally biased region" description="Basic and acidic residues" evidence="2">
    <location>
        <begin position="186"/>
        <end position="196"/>
    </location>
</feature>
<evidence type="ECO:0000313" key="4">
    <source>
        <dbReference type="EMBL" id="MBW6390784.1"/>
    </source>
</evidence>
<dbReference type="EMBL" id="JAHYCA010000002">
    <property type="protein sequence ID" value="MBW6390784.1"/>
    <property type="molecule type" value="Genomic_DNA"/>
</dbReference>
<feature type="domain" description="LysM" evidence="3">
    <location>
        <begin position="2199"/>
        <end position="2245"/>
    </location>
</feature>
<protein>
    <submittedName>
        <fullName evidence="4">LysM peptidoglycan-binding domain-containing protein</fullName>
    </submittedName>
</protein>
<dbReference type="InterPro" id="IPR032675">
    <property type="entry name" value="LRR_dom_sf"/>
</dbReference>